<protein>
    <submittedName>
        <fullName evidence="1">Uncharacterized protein</fullName>
    </submittedName>
</protein>
<evidence type="ECO:0000313" key="2">
    <source>
        <dbReference type="Proteomes" id="UP000293045"/>
    </source>
</evidence>
<dbReference type="VEuPathDB" id="MicrosporidiaDB:CWI39_0861p0010"/>
<organism evidence="1 2">
    <name type="scientific">Hamiltosporidium magnivora</name>
    <dbReference type="NCBI Taxonomy" id="148818"/>
    <lineage>
        <taxon>Eukaryota</taxon>
        <taxon>Fungi</taxon>
        <taxon>Fungi incertae sedis</taxon>
        <taxon>Microsporidia</taxon>
        <taxon>Dubosqiidae</taxon>
        <taxon>Hamiltosporidium</taxon>
    </lineage>
</organism>
<reference evidence="1 2" key="1">
    <citation type="submission" date="2017-12" db="EMBL/GenBank/DDBJ databases">
        <authorList>
            <person name="Pombert J.-F."/>
            <person name="Haag K.L."/>
            <person name="Ebert D."/>
        </authorList>
    </citation>
    <scope>NUCLEOTIDE SEQUENCE [LARGE SCALE GENOMIC DNA]</scope>
    <source>
        <strain evidence="1">IL-BN-2</strain>
    </source>
</reference>
<proteinExistence type="predicted"/>
<gene>
    <name evidence="1" type="ORF">CWI39_0861p0010</name>
</gene>
<accession>A0A4Q9L8K3</accession>
<evidence type="ECO:0000313" key="1">
    <source>
        <dbReference type="EMBL" id="TBU04063.1"/>
    </source>
</evidence>
<sequence length="152" mass="18163">MIEKFDKDFKRVSKTEKFKKSRSECNAPKFPSFGNKENICGFSISKHKNELMNLEEVFNTFHQNDLNKIINNYEVIERIIGFFLDRAKFPSVICNMNFLTNIGFRFKVKHPIKDIYKLTNLISKELKEEMKKSNLKFILFKIINQKDYKVTY</sequence>
<dbReference type="EMBL" id="PIXR01000861">
    <property type="protein sequence ID" value="TBU04063.1"/>
    <property type="molecule type" value="Genomic_DNA"/>
</dbReference>
<dbReference type="AlphaFoldDB" id="A0A4Q9L8K3"/>
<comment type="caution">
    <text evidence="1">The sequence shown here is derived from an EMBL/GenBank/DDBJ whole genome shotgun (WGS) entry which is preliminary data.</text>
</comment>
<dbReference type="Proteomes" id="UP000293045">
    <property type="component" value="Unassembled WGS sequence"/>
</dbReference>
<name>A0A4Q9L8K3_9MICR</name>